<evidence type="ECO:0000256" key="5">
    <source>
        <dbReference type="ARBA" id="ARBA00022729"/>
    </source>
</evidence>
<dbReference type="InterPro" id="IPR008139">
    <property type="entry name" value="SaposinB_dom"/>
</dbReference>
<dbReference type="GO" id="GO:0046513">
    <property type="term" value="P:ceramide biosynthetic process"/>
    <property type="evidence" value="ECO:0007669"/>
    <property type="project" value="UniProtKB-ARBA"/>
</dbReference>
<evidence type="ECO:0000256" key="13">
    <source>
        <dbReference type="PIRSR" id="PIRSR000948-1"/>
    </source>
</evidence>
<keyword evidence="5" id="KW-0732">Signal</keyword>
<feature type="binding site" evidence="13">
    <location>
        <position position="443"/>
    </location>
    <ligand>
        <name>Zn(2+)</name>
        <dbReference type="ChEBI" id="CHEBI:29105"/>
        <label>1</label>
    </ligand>
</feature>
<evidence type="ECO:0000256" key="14">
    <source>
        <dbReference type="PIRSR" id="PIRSR000948-2"/>
    </source>
</evidence>
<feature type="binding site" evidence="13">
    <location>
        <position position="299"/>
    </location>
    <ligand>
        <name>Zn(2+)</name>
        <dbReference type="ChEBI" id="CHEBI:29105"/>
        <label>2</label>
    </ligand>
</feature>
<feature type="transmembrane region" description="Helical" evidence="15">
    <location>
        <begin position="12"/>
        <end position="30"/>
    </location>
</feature>
<comment type="catalytic activity">
    <reaction evidence="11">
        <text>a sphingomyelin + H2O = phosphocholine + an N-acylsphing-4-enine + H(+)</text>
        <dbReference type="Rhea" id="RHEA:19253"/>
        <dbReference type="ChEBI" id="CHEBI:15377"/>
        <dbReference type="ChEBI" id="CHEBI:15378"/>
        <dbReference type="ChEBI" id="CHEBI:17636"/>
        <dbReference type="ChEBI" id="CHEBI:52639"/>
        <dbReference type="ChEBI" id="CHEBI:295975"/>
        <dbReference type="EC" id="3.1.4.12"/>
    </reaction>
    <physiologicalReaction direction="left-to-right" evidence="11">
        <dbReference type="Rhea" id="RHEA:19254"/>
    </physiologicalReaction>
</comment>
<dbReference type="PROSITE" id="PS50015">
    <property type="entry name" value="SAP_B"/>
    <property type="match status" value="1"/>
</dbReference>
<dbReference type="SUPFAM" id="SSF47862">
    <property type="entry name" value="Saposin"/>
    <property type="match status" value="1"/>
</dbReference>
<evidence type="ECO:0000256" key="8">
    <source>
        <dbReference type="ARBA" id="ARBA00023157"/>
    </source>
</evidence>
<gene>
    <name evidence="17" type="ORF">HHI36_000580</name>
</gene>
<evidence type="ECO:0000256" key="7">
    <source>
        <dbReference type="ARBA" id="ARBA00022833"/>
    </source>
</evidence>
<proteinExistence type="inferred from homology"/>
<dbReference type="PANTHER" id="PTHR10340:SF29">
    <property type="entry name" value="SPHINGOMYELIN PHOSPHODIESTERASE"/>
    <property type="match status" value="1"/>
</dbReference>
<keyword evidence="9" id="KW-0325">Glycoprotein</keyword>
<feature type="disulfide bond" evidence="14">
    <location>
        <begin position="104"/>
        <end position="115"/>
    </location>
</feature>
<sequence>MIVREMYCSRLFIYLYVLSYSLISISSAVAEYSLDKNIYDAIPENFTRNFLLFFAQDDDEPIIPRAELDFDCHLCDEAVSTLLYFRKNLCLQKEIILNIFILGCEALSYNDHRVCVGKINSTLDQFLYIIDNAIDLTPQKICALKLIRVCQNQLDFFNWTIPIPEKPNKLKEKIASNDKNLRILQLSDPHVDVLYTPGARADCGETVCCQFDQKVTNKSQKSCGVWGEYSHSDIPKRTFFEALRHSKLQENIDFVYFTGDSSGHRTWSWNTEDNSAVDREVMSALVKNFDVPVFFVLGNHDPFLTICDYSPTGIQQNISTDWLFDILKYESTGSLSDDSLKTIQKGGYYTSLLKPGLRLVVLNDNVCSWENLWLLLDDYDPYGQLTWLVEVLAQAEKDGEYVHLLYHQPTATDWLLQTCSRELVKIITRFSDTISAQFNGHTHFDEFFVFYEDVNSSEVINVAFNGASLSPFTDISPSYKIYDIDSLNYKVLDFEEWTFNLTAANLDTNKTTVDWYKLYSFKEAYNMPSMDFEQIGKLTDTLATNRTLLEQFYRFRYRMGPASQDSCDDNCYKEILCRMVTSYIEDEHCQDIEKKYDKSGALSQTFISSFEKTNTFLLLSTYSFLLFISRL</sequence>
<dbReference type="PIRSF" id="PIRSF000948">
    <property type="entry name" value="Sphingomy_PDE"/>
    <property type="match status" value="1"/>
</dbReference>
<keyword evidence="4 13" id="KW-0479">Metal-binding</keyword>
<keyword evidence="8 14" id="KW-1015">Disulfide bond</keyword>
<dbReference type="GO" id="GO:0004767">
    <property type="term" value="F:sphingomyelin phosphodiesterase activity"/>
    <property type="evidence" value="ECO:0007669"/>
    <property type="project" value="UniProtKB-UniRule"/>
</dbReference>
<keyword evidence="7 13" id="KW-0862">Zinc</keyword>
<evidence type="ECO:0000259" key="16">
    <source>
        <dbReference type="PROSITE" id="PS50015"/>
    </source>
</evidence>
<dbReference type="EMBL" id="JABFTP020000185">
    <property type="protein sequence ID" value="KAL3286067.1"/>
    <property type="molecule type" value="Genomic_DNA"/>
</dbReference>
<evidence type="ECO:0000256" key="12">
    <source>
        <dbReference type="PIRNR" id="PIRNR000948"/>
    </source>
</evidence>
<dbReference type="Pfam" id="PF00149">
    <property type="entry name" value="Metallophos"/>
    <property type="match status" value="1"/>
</dbReference>
<name>A0ABD2P619_9CUCU</name>
<dbReference type="Proteomes" id="UP001516400">
    <property type="component" value="Unassembled WGS sequence"/>
</dbReference>
<feature type="disulfide bond" evidence="14">
    <location>
        <begin position="203"/>
        <end position="208"/>
    </location>
</feature>
<comment type="function">
    <text evidence="12">Converts sphingomyelin to ceramide.</text>
</comment>
<evidence type="ECO:0000256" key="10">
    <source>
        <dbReference type="ARBA" id="ARBA00023295"/>
    </source>
</evidence>
<keyword evidence="15" id="KW-0472">Membrane</keyword>
<evidence type="ECO:0000256" key="6">
    <source>
        <dbReference type="ARBA" id="ARBA00022801"/>
    </source>
</evidence>
<keyword evidence="3" id="KW-0964">Secreted</keyword>
<dbReference type="GO" id="GO:0046872">
    <property type="term" value="F:metal ion binding"/>
    <property type="evidence" value="ECO:0007669"/>
    <property type="project" value="UniProtKB-KW"/>
</dbReference>
<dbReference type="GO" id="GO:0016020">
    <property type="term" value="C:membrane"/>
    <property type="evidence" value="ECO:0007669"/>
    <property type="project" value="GOC"/>
</dbReference>
<reference evidence="17 18" key="1">
    <citation type="journal article" date="2021" name="BMC Biol.">
        <title>Horizontally acquired antibacterial genes associated with adaptive radiation of ladybird beetles.</title>
        <authorList>
            <person name="Li H.S."/>
            <person name="Tang X.F."/>
            <person name="Huang Y.H."/>
            <person name="Xu Z.Y."/>
            <person name="Chen M.L."/>
            <person name="Du X.Y."/>
            <person name="Qiu B.Y."/>
            <person name="Chen P.T."/>
            <person name="Zhang W."/>
            <person name="Slipinski A."/>
            <person name="Escalona H.E."/>
            <person name="Waterhouse R.M."/>
            <person name="Zwick A."/>
            <person name="Pang H."/>
        </authorList>
    </citation>
    <scope>NUCLEOTIDE SEQUENCE [LARGE SCALE GENOMIC DNA]</scope>
    <source>
        <strain evidence="17">SYSU2018</strain>
    </source>
</reference>
<feature type="binding site" evidence="13">
    <location>
        <position position="190"/>
    </location>
    <ligand>
        <name>Zn(2+)</name>
        <dbReference type="ChEBI" id="CHEBI:29105"/>
        <label>1</label>
    </ligand>
</feature>
<keyword evidence="15" id="KW-0812">Transmembrane</keyword>
<dbReference type="InterPro" id="IPR011001">
    <property type="entry name" value="Saposin-like"/>
</dbReference>
<evidence type="ECO:0000256" key="1">
    <source>
        <dbReference type="ARBA" id="ARBA00004613"/>
    </source>
</evidence>
<evidence type="ECO:0000313" key="18">
    <source>
        <dbReference type="Proteomes" id="UP001516400"/>
    </source>
</evidence>
<dbReference type="Gene3D" id="3.60.21.10">
    <property type="match status" value="2"/>
</dbReference>
<comment type="cofactor">
    <cofactor evidence="13">
        <name>Zn(2+)</name>
        <dbReference type="ChEBI" id="CHEBI:29105"/>
    </cofactor>
    <text evidence="13">Binds 2 Zn(2+) ions per subunit.</text>
</comment>
<evidence type="ECO:0000313" key="17">
    <source>
        <dbReference type="EMBL" id="KAL3286067.1"/>
    </source>
</evidence>
<evidence type="ECO:0000256" key="3">
    <source>
        <dbReference type="ARBA" id="ARBA00022525"/>
    </source>
</evidence>
<dbReference type="GO" id="GO:0016798">
    <property type="term" value="F:hydrolase activity, acting on glycosyl bonds"/>
    <property type="evidence" value="ECO:0007669"/>
    <property type="project" value="UniProtKB-KW"/>
</dbReference>
<dbReference type="InterPro" id="IPR029052">
    <property type="entry name" value="Metallo-depent_PP-like"/>
</dbReference>
<evidence type="ECO:0000256" key="11">
    <source>
        <dbReference type="ARBA" id="ARBA00047268"/>
    </source>
</evidence>
<dbReference type="InterPro" id="IPR004843">
    <property type="entry name" value="Calcineurin-like_PHP"/>
</dbReference>
<evidence type="ECO:0000256" key="9">
    <source>
        <dbReference type="ARBA" id="ARBA00023180"/>
    </source>
</evidence>
<comment type="similarity">
    <text evidence="2 12">Belongs to the acid sphingomyelinase family.</text>
</comment>
<feature type="disulfide bond" evidence="14">
    <location>
        <begin position="75"/>
        <end position="142"/>
    </location>
</feature>
<dbReference type="SUPFAM" id="SSF56300">
    <property type="entry name" value="Metallo-dependent phosphatases"/>
    <property type="match status" value="1"/>
</dbReference>
<dbReference type="InterPro" id="IPR041805">
    <property type="entry name" value="ASMase/PPN1_MPP"/>
</dbReference>
<dbReference type="PANTHER" id="PTHR10340">
    <property type="entry name" value="SPHINGOMYELIN PHOSPHODIESTERASE"/>
    <property type="match status" value="1"/>
</dbReference>
<feature type="binding site" evidence="13">
    <location>
        <position position="260"/>
    </location>
    <ligand>
        <name>Zn(2+)</name>
        <dbReference type="ChEBI" id="CHEBI:29105"/>
        <label>2</label>
    </ligand>
</feature>
<evidence type="ECO:0000256" key="2">
    <source>
        <dbReference type="ARBA" id="ARBA00008234"/>
    </source>
</evidence>
<feature type="disulfide bond" evidence="14">
    <location>
        <begin position="72"/>
        <end position="150"/>
    </location>
</feature>
<dbReference type="AlphaFoldDB" id="A0ABD2P619"/>
<keyword evidence="15" id="KW-1133">Transmembrane helix</keyword>
<keyword evidence="6 12" id="KW-0378">Hydrolase</keyword>
<feature type="domain" description="Saposin B-type" evidence="16">
    <location>
        <begin position="68"/>
        <end position="154"/>
    </location>
</feature>
<keyword evidence="18" id="KW-1185">Reference proteome</keyword>
<comment type="subcellular location">
    <subcellularLocation>
        <location evidence="1">Secreted</location>
    </subcellularLocation>
</comment>
<dbReference type="CDD" id="cd00842">
    <property type="entry name" value="MPP_ASMase"/>
    <property type="match status" value="1"/>
</dbReference>
<dbReference type="EC" id="3.1.4.12" evidence="12"/>
<feature type="binding site" evidence="13">
    <location>
        <position position="441"/>
    </location>
    <ligand>
        <name>Zn(2+)</name>
        <dbReference type="ChEBI" id="CHEBI:29105"/>
        <label>2</label>
    </ligand>
</feature>
<dbReference type="InterPro" id="IPR011160">
    <property type="entry name" value="Sphingomy_PDE"/>
</dbReference>
<feature type="binding site" evidence="13">
    <location>
        <position position="260"/>
    </location>
    <ligand>
        <name>Zn(2+)</name>
        <dbReference type="ChEBI" id="CHEBI:29105"/>
        <label>1</label>
    </ligand>
</feature>
<dbReference type="Pfam" id="PF19272">
    <property type="entry name" value="ASMase_C"/>
    <property type="match status" value="1"/>
</dbReference>
<accession>A0ABD2P619</accession>
<evidence type="ECO:0000256" key="4">
    <source>
        <dbReference type="ARBA" id="ARBA00022723"/>
    </source>
</evidence>
<feature type="binding site" evidence="13">
    <location>
        <position position="407"/>
    </location>
    <ligand>
        <name>Zn(2+)</name>
        <dbReference type="ChEBI" id="CHEBI:29105"/>
        <label>2</label>
    </ligand>
</feature>
<keyword evidence="10 12" id="KW-0326">Glycosidase</keyword>
<dbReference type="GO" id="GO:0006685">
    <property type="term" value="P:sphingomyelin catabolic process"/>
    <property type="evidence" value="ECO:0007669"/>
    <property type="project" value="UniProtKB-UniRule"/>
</dbReference>
<comment type="caution">
    <text evidence="17">The sequence shown here is derived from an EMBL/GenBank/DDBJ whole genome shotgun (WGS) entry which is preliminary data.</text>
</comment>
<feature type="disulfide bond" evidence="14">
    <location>
        <begin position="567"/>
        <end position="571"/>
    </location>
</feature>
<organism evidence="17 18">
    <name type="scientific">Cryptolaemus montrouzieri</name>
    <dbReference type="NCBI Taxonomy" id="559131"/>
    <lineage>
        <taxon>Eukaryota</taxon>
        <taxon>Metazoa</taxon>
        <taxon>Ecdysozoa</taxon>
        <taxon>Arthropoda</taxon>
        <taxon>Hexapoda</taxon>
        <taxon>Insecta</taxon>
        <taxon>Pterygota</taxon>
        <taxon>Neoptera</taxon>
        <taxon>Endopterygota</taxon>
        <taxon>Coleoptera</taxon>
        <taxon>Polyphaga</taxon>
        <taxon>Cucujiformia</taxon>
        <taxon>Coccinelloidea</taxon>
        <taxon>Coccinellidae</taxon>
        <taxon>Scymninae</taxon>
        <taxon>Scymnini</taxon>
        <taxon>Cryptolaemus</taxon>
    </lineage>
</organism>
<feature type="binding site" evidence="13">
    <location>
        <position position="188"/>
    </location>
    <ligand>
        <name>Zn(2+)</name>
        <dbReference type="ChEBI" id="CHEBI:29105"/>
        <label>1</label>
    </ligand>
</feature>
<evidence type="ECO:0000256" key="15">
    <source>
        <dbReference type="SAM" id="Phobius"/>
    </source>
</evidence>
<dbReference type="GO" id="GO:0005576">
    <property type="term" value="C:extracellular region"/>
    <property type="evidence" value="ECO:0007669"/>
    <property type="project" value="UniProtKB-SubCell"/>
</dbReference>
<protein>
    <recommendedName>
        <fullName evidence="12">Sphingomyelin phosphodiesterase</fullName>
        <ecNumber evidence="12">3.1.4.12</ecNumber>
    </recommendedName>
</protein>
<dbReference type="InterPro" id="IPR045473">
    <property type="entry name" value="ASM_C"/>
</dbReference>